<dbReference type="KEGG" id="ima:PO878_13010"/>
<accession>A0AAE9Y514</accession>
<organism evidence="2 3">
    <name type="scientific">Iamia majanohamensis</name>
    <dbReference type="NCBI Taxonomy" id="467976"/>
    <lineage>
        <taxon>Bacteria</taxon>
        <taxon>Bacillati</taxon>
        <taxon>Actinomycetota</taxon>
        <taxon>Acidimicrobiia</taxon>
        <taxon>Acidimicrobiales</taxon>
        <taxon>Iamiaceae</taxon>
        <taxon>Iamia</taxon>
    </lineage>
</organism>
<gene>
    <name evidence="2" type="ORF">PO878_13010</name>
</gene>
<keyword evidence="1" id="KW-1133">Transmembrane helix</keyword>
<dbReference type="Pfam" id="PF09656">
    <property type="entry name" value="PGPGW"/>
    <property type="match status" value="1"/>
</dbReference>
<protein>
    <submittedName>
        <fullName evidence="2">PGPGW domain-containing protein</fullName>
    </submittedName>
</protein>
<feature type="transmembrane region" description="Helical" evidence="1">
    <location>
        <begin position="116"/>
        <end position="137"/>
    </location>
</feature>
<feature type="transmembrane region" description="Helical" evidence="1">
    <location>
        <begin position="49"/>
        <end position="71"/>
    </location>
</feature>
<evidence type="ECO:0000313" key="2">
    <source>
        <dbReference type="EMBL" id="WCO65416.1"/>
    </source>
</evidence>
<keyword evidence="1" id="KW-0472">Membrane</keyword>
<dbReference type="RefSeq" id="WP_272734941.1">
    <property type="nucleotide sequence ID" value="NZ_CP116942.1"/>
</dbReference>
<evidence type="ECO:0000256" key="1">
    <source>
        <dbReference type="SAM" id="Phobius"/>
    </source>
</evidence>
<dbReference type="AlphaFoldDB" id="A0AAE9Y514"/>
<dbReference type="InterPro" id="IPR019099">
    <property type="entry name" value="Uncharacterised_PGPGW_TM"/>
</dbReference>
<reference evidence="2" key="1">
    <citation type="submission" date="2023-01" db="EMBL/GenBank/DDBJ databases">
        <title>The diversity of Class Acidimicrobiia in South China Sea sediment environments and the proposal of Iamia marina sp. nov., a novel species of the genus Iamia.</title>
        <authorList>
            <person name="He Y."/>
            <person name="Tian X."/>
        </authorList>
    </citation>
    <scope>NUCLEOTIDE SEQUENCE</scope>
    <source>
        <strain evidence="2">DSM 19957</strain>
    </source>
</reference>
<feature type="transmembrane region" description="Helical" evidence="1">
    <location>
        <begin position="77"/>
        <end position="95"/>
    </location>
</feature>
<dbReference type="EMBL" id="CP116942">
    <property type="protein sequence ID" value="WCO65416.1"/>
    <property type="molecule type" value="Genomic_DNA"/>
</dbReference>
<keyword evidence="3" id="KW-1185">Reference proteome</keyword>
<sequence>MVMPDPSSPRTAEHEAMLARRARLRAAALEAERSTGTRERTEEQAQRHLVVRIGVIAVGTLVTLAGVAMLALPGPGIVVVIAGLGILSTEVSWAERLLAYAKRKARVDQVTAQAPWVKPVSIAVTVAAVAVSVVYAVRWR</sequence>
<dbReference type="Proteomes" id="UP001216390">
    <property type="component" value="Chromosome"/>
</dbReference>
<name>A0AAE9Y514_9ACTN</name>
<keyword evidence="1" id="KW-0812">Transmembrane</keyword>
<evidence type="ECO:0000313" key="3">
    <source>
        <dbReference type="Proteomes" id="UP001216390"/>
    </source>
</evidence>
<proteinExistence type="predicted"/>